<dbReference type="RefSeq" id="WP_068222351.1">
    <property type="nucleotide sequence ID" value="NZ_CP014623.1"/>
</dbReference>
<proteinExistence type="predicted"/>
<organism evidence="1 2">
    <name type="scientific">Loigolactobacillus backii</name>
    <dbReference type="NCBI Taxonomy" id="375175"/>
    <lineage>
        <taxon>Bacteria</taxon>
        <taxon>Bacillati</taxon>
        <taxon>Bacillota</taxon>
        <taxon>Bacilli</taxon>
        <taxon>Lactobacillales</taxon>
        <taxon>Lactobacillaceae</taxon>
        <taxon>Loigolactobacillus</taxon>
    </lineage>
</organism>
<name>A0A192GY74_9LACO</name>
<dbReference type="PROSITE" id="PS51257">
    <property type="entry name" value="PROKAR_LIPOPROTEIN"/>
    <property type="match status" value="1"/>
</dbReference>
<dbReference type="GeneID" id="42980817"/>
<keyword evidence="2" id="KW-1185">Reference proteome</keyword>
<reference evidence="1 2" key="1">
    <citation type="submission" date="2016-03" db="EMBL/GenBank/DDBJ databases">
        <title>Pediococcus and Lactobacillus from brewery environment - whole genome sequencing and assembly.</title>
        <authorList>
            <person name="Behr J."/>
            <person name="Geissler A.J."/>
            <person name="Vogel R.F."/>
        </authorList>
    </citation>
    <scope>NUCLEOTIDE SEQUENCE [LARGE SCALE GENOMIC DNA]</scope>
    <source>
        <strain evidence="1 2">TMW 1.1989</strain>
    </source>
</reference>
<dbReference type="OrthoDB" id="2249726at2"/>
<accession>A0A192GY74</accession>
<evidence type="ECO:0000313" key="2">
    <source>
        <dbReference type="Proteomes" id="UP000078582"/>
    </source>
</evidence>
<dbReference type="STRING" id="375175.AYR53_01020"/>
<gene>
    <name evidence="1" type="ORF">AYR53_01020</name>
</gene>
<sequence length="201" mass="21747">MKKLVSVLLILGSGLLLASCSSQANSDYQDAMTQAKSAVDKGNYSTAQAQYNKALTAKKSDQTAQTSLKQVKLMRTADTDVQQAKKSAAKEKLQQVAATEHGNSTLVKQAKTLRAKLPTVIKQQKNYQHELAQARSLSDNGNFVGSNAAIRKLLAKKSINQTYYTTVRSTARGIRSSNNASISSQKRTATQNSQQPTIAKP</sequence>
<dbReference type="EMBL" id="CP014873">
    <property type="protein sequence ID" value="ANK61464.1"/>
    <property type="molecule type" value="Genomic_DNA"/>
</dbReference>
<protein>
    <submittedName>
        <fullName evidence="1">Uncharacterized protein</fullName>
    </submittedName>
</protein>
<dbReference type="AlphaFoldDB" id="A0A192GY74"/>
<dbReference type="KEGG" id="lbt:AYR52_00480"/>
<dbReference type="Proteomes" id="UP000078582">
    <property type="component" value="Chromosome"/>
</dbReference>
<evidence type="ECO:0000313" key="1">
    <source>
        <dbReference type="EMBL" id="ANK61464.1"/>
    </source>
</evidence>